<dbReference type="GO" id="GO:0046872">
    <property type="term" value="F:metal ion binding"/>
    <property type="evidence" value="ECO:0007669"/>
    <property type="project" value="UniProtKB-KW"/>
</dbReference>
<keyword evidence="6 11" id="KW-0547">Nucleotide-binding</keyword>
<evidence type="ECO:0000256" key="10">
    <source>
        <dbReference type="ARBA" id="ARBA00049244"/>
    </source>
</evidence>
<comment type="catalytic activity">
    <reaction evidence="10 11">
        <text>DNA(n) + a 2'-deoxyribonucleoside 5'-triphosphate = DNA(n+1) + diphosphate</text>
        <dbReference type="Rhea" id="RHEA:22508"/>
        <dbReference type="Rhea" id="RHEA-COMP:17339"/>
        <dbReference type="Rhea" id="RHEA-COMP:17340"/>
        <dbReference type="ChEBI" id="CHEBI:33019"/>
        <dbReference type="ChEBI" id="CHEBI:61560"/>
        <dbReference type="ChEBI" id="CHEBI:173112"/>
        <dbReference type="EC" id="2.7.7.7"/>
    </reaction>
</comment>
<dbReference type="FunFam" id="1.10.8.60:FF:000013">
    <property type="entry name" value="DNA polymerase III subunit gamma/tau"/>
    <property type="match status" value="1"/>
</dbReference>
<dbReference type="InterPro" id="IPR005790">
    <property type="entry name" value="DNA_polIII_delta"/>
</dbReference>
<dbReference type="Gene3D" id="1.10.8.60">
    <property type="match status" value="1"/>
</dbReference>
<dbReference type="CDD" id="cd18137">
    <property type="entry name" value="HLD_clamp_pol_III_gamma_tau"/>
    <property type="match status" value="1"/>
</dbReference>
<keyword evidence="4 11" id="KW-0235">DNA replication</keyword>
<evidence type="ECO:0000313" key="13">
    <source>
        <dbReference type="EMBL" id="RLE10145.1"/>
    </source>
</evidence>
<feature type="domain" description="AAA+ ATPase" evidence="12">
    <location>
        <begin position="43"/>
        <end position="185"/>
    </location>
</feature>
<organism evidence="13 14">
    <name type="scientific">Aerophobetes bacterium</name>
    <dbReference type="NCBI Taxonomy" id="2030807"/>
    <lineage>
        <taxon>Bacteria</taxon>
        <taxon>Candidatus Aerophobota</taxon>
    </lineage>
</organism>
<reference evidence="13 14" key="1">
    <citation type="submission" date="2018-06" db="EMBL/GenBank/DDBJ databases">
        <title>Extensive metabolic versatility and redundancy in microbially diverse, dynamic hydrothermal sediments.</title>
        <authorList>
            <person name="Dombrowski N."/>
            <person name="Teske A."/>
            <person name="Baker B.J."/>
        </authorList>
    </citation>
    <scope>NUCLEOTIDE SEQUENCE [LARGE SCALE GENOMIC DNA]</scope>
    <source>
        <strain evidence="13">B47_G16</strain>
    </source>
</reference>
<dbReference type="SUPFAM" id="SSF48019">
    <property type="entry name" value="post-AAA+ oligomerization domain-like"/>
    <property type="match status" value="1"/>
</dbReference>
<dbReference type="GO" id="GO:0009360">
    <property type="term" value="C:DNA polymerase III complex"/>
    <property type="evidence" value="ECO:0007669"/>
    <property type="project" value="InterPro"/>
</dbReference>
<dbReference type="Pfam" id="PF13177">
    <property type="entry name" value="DNA_pol3_delta2"/>
    <property type="match status" value="1"/>
</dbReference>
<dbReference type="GO" id="GO:0006261">
    <property type="term" value="P:DNA-templated DNA replication"/>
    <property type="evidence" value="ECO:0007669"/>
    <property type="project" value="TreeGrafter"/>
</dbReference>
<sequence length="583" mass="66687">MINNSKQPYLVLARKWRPQLFEEVVGQGHVVRTLRNAISLGRVAHAYLFAGPRGTGKTSTARILAKALNCEKGPTPFPCNQCSNCKEIIRSESLDVLEIDGASNRGIDEIRSLRERAKFFPVKARFKVYIIDEVHMLTHQAFNALLKTLEEPPPHVVFIFATTDPYKLPPTIISRCQRFDFRRISTADILSRLGQIAQKEKISITPEALSLIAEAAENSMRDAEVILDQAVSYAGGSISEEDVAEILGVVEKKYLSQLTENVARRNVSANIALVNELLEKGKSPEWLIKGWQRWFRNLVLIKLDKERKNLSFLTPKERKEMERQASYFSLRDLIHFINVLSQAERKVTLSSQPQIHLELLAIELSSPDFEVDRLNLKDPEIARVYQKIVDLEKKLVDQVSSWPEEKEEKKTEGVFEAWTEKKEEDRFLDAYTEKADQQRPSRGDTFSLKSRLLEVQKFNKEGGRSETLRGEASPLKCRFLERWPLVIKEVEKRSKTLGALLKKVKVLSVEEGVLTLGVKGKFYEETLKKEENLKLVKEALRKFSPSELTLNYTLVDSSSRHQLHNMVSKAVDLFDGEIIEERI</sequence>
<dbReference type="Pfam" id="PF22608">
    <property type="entry name" value="DNAX_ATPase_lid"/>
    <property type="match status" value="1"/>
</dbReference>
<dbReference type="PRINTS" id="PR00300">
    <property type="entry name" value="CLPPROTEASEA"/>
</dbReference>
<name>A0A497E4Y3_UNCAE</name>
<dbReference type="Gene3D" id="3.40.50.300">
    <property type="entry name" value="P-loop containing nucleotide triphosphate hydrolases"/>
    <property type="match status" value="1"/>
</dbReference>
<protein>
    <recommendedName>
        <fullName evidence="11">DNA polymerase III subunit gamma/tau</fullName>
        <ecNumber evidence="11">2.7.7.7</ecNumber>
    </recommendedName>
</protein>
<dbReference type="InterPro" id="IPR003593">
    <property type="entry name" value="AAA+_ATPase"/>
</dbReference>
<keyword evidence="9 11" id="KW-0239">DNA-directed DNA polymerase</keyword>
<evidence type="ECO:0000256" key="6">
    <source>
        <dbReference type="ARBA" id="ARBA00022741"/>
    </source>
</evidence>
<comment type="function">
    <text evidence="11">DNA polymerase III is a complex, multichain enzyme responsible for most of the replicative synthesis in bacteria. This DNA polymerase also exhibits 3' to 5' exonuclease activity.</text>
</comment>
<keyword evidence="2 11" id="KW-0808">Transferase</keyword>
<dbReference type="GO" id="GO:0003887">
    <property type="term" value="F:DNA-directed DNA polymerase activity"/>
    <property type="evidence" value="ECO:0007669"/>
    <property type="project" value="UniProtKB-KW"/>
</dbReference>
<dbReference type="InterPro" id="IPR008921">
    <property type="entry name" value="DNA_pol3_clamp-load_cplx_C"/>
</dbReference>
<keyword evidence="7" id="KW-0862">Zinc</keyword>
<dbReference type="AlphaFoldDB" id="A0A497E4Y3"/>
<dbReference type="EMBL" id="QMPZ01000016">
    <property type="protein sequence ID" value="RLE10145.1"/>
    <property type="molecule type" value="Genomic_DNA"/>
</dbReference>
<accession>A0A497E4Y3</accession>
<evidence type="ECO:0000256" key="7">
    <source>
        <dbReference type="ARBA" id="ARBA00022833"/>
    </source>
</evidence>
<dbReference type="NCBIfam" id="NF004046">
    <property type="entry name" value="PRK05563.1"/>
    <property type="match status" value="1"/>
</dbReference>
<dbReference type="FunFam" id="3.40.50.300:FF:000014">
    <property type="entry name" value="DNA polymerase III subunit gamma/tau"/>
    <property type="match status" value="1"/>
</dbReference>
<dbReference type="NCBIfam" id="TIGR02397">
    <property type="entry name" value="dnaX_nterm"/>
    <property type="match status" value="1"/>
</dbReference>
<dbReference type="EC" id="2.7.7.7" evidence="11"/>
<dbReference type="InterPro" id="IPR012763">
    <property type="entry name" value="DNA_pol_III_sug/sutau_N"/>
</dbReference>
<dbReference type="InterPro" id="IPR001270">
    <property type="entry name" value="ClpA/B"/>
</dbReference>
<dbReference type="SMART" id="SM00382">
    <property type="entry name" value="AAA"/>
    <property type="match status" value="1"/>
</dbReference>
<dbReference type="InterPro" id="IPR027417">
    <property type="entry name" value="P-loop_NTPase"/>
</dbReference>
<evidence type="ECO:0000256" key="3">
    <source>
        <dbReference type="ARBA" id="ARBA00022695"/>
    </source>
</evidence>
<dbReference type="InterPro" id="IPR050238">
    <property type="entry name" value="DNA_Rep/Repair_Clamp_Loader"/>
</dbReference>
<keyword evidence="3 11" id="KW-0548">Nucleotidyltransferase</keyword>
<dbReference type="GO" id="GO:0003677">
    <property type="term" value="F:DNA binding"/>
    <property type="evidence" value="ECO:0007669"/>
    <property type="project" value="InterPro"/>
</dbReference>
<dbReference type="Proteomes" id="UP000279422">
    <property type="component" value="Unassembled WGS sequence"/>
</dbReference>
<comment type="subunit">
    <text evidence="11">DNA polymerase III contains a core (composed of alpha, epsilon and theta chains) that associates with a tau subunit. This core dimerizes to form the POLIII' complex. PolIII' associates with the gamma complex (composed of gamma, delta, delta', psi and chi chains) and with the beta chain to form the complete DNA polymerase III complex.</text>
</comment>
<gene>
    <name evidence="11" type="primary">dnaX</name>
    <name evidence="13" type="ORF">DRJ00_02275</name>
</gene>
<keyword evidence="5" id="KW-0479">Metal-binding</keyword>
<dbReference type="NCBIfam" id="TIGR01128">
    <property type="entry name" value="holA"/>
    <property type="match status" value="1"/>
</dbReference>
<dbReference type="InterPro" id="IPR022754">
    <property type="entry name" value="DNA_pol_III_gamma-3"/>
</dbReference>
<evidence type="ECO:0000256" key="1">
    <source>
        <dbReference type="ARBA" id="ARBA00006360"/>
    </source>
</evidence>
<dbReference type="PANTHER" id="PTHR11669:SF0">
    <property type="entry name" value="PROTEIN STICHEL-LIKE 2"/>
    <property type="match status" value="1"/>
</dbReference>
<evidence type="ECO:0000256" key="4">
    <source>
        <dbReference type="ARBA" id="ARBA00022705"/>
    </source>
</evidence>
<proteinExistence type="inferred from homology"/>
<dbReference type="PANTHER" id="PTHR11669">
    <property type="entry name" value="REPLICATION FACTOR C / DNA POLYMERASE III GAMMA-TAU SUBUNIT"/>
    <property type="match status" value="1"/>
</dbReference>
<dbReference type="Gene3D" id="1.20.272.10">
    <property type="match status" value="1"/>
</dbReference>
<dbReference type="InterPro" id="IPR045085">
    <property type="entry name" value="HLD_clamp_pol_III_gamma_tau"/>
</dbReference>
<dbReference type="GO" id="GO:0005524">
    <property type="term" value="F:ATP binding"/>
    <property type="evidence" value="ECO:0007669"/>
    <property type="project" value="UniProtKB-KW"/>
</dbReference>
<keyword evidence="8 11" id="KW-0067">ATP-binding</keyword>
<evidence type="ECO:0000313" key="14">
    <source>
        <dbReference type="Proteomes" id="UP000279422"/>
    </source>
</evidence>
<evidence type="ECO:0000256" key="9">
    <source>
        <dbReference type="ARBA" id="ARBA00022932"/>
    </source>
</evidence>
<dbReference type="SUPFAM" id="SSF52540">
    <property type="entry name" value="P-loop containing nucleoside triphosphate hydrolases"/>
    <property type="match status" value="1"/>
</dbReference>
<evidence type="ECO:0000256" key="5">
    <source>
        <dbReference type="ARBA" id="ARBA00022723"/>
    </source>
</evidence>
<dbReference type="CDD" id="cd00009">
    <property type="entry name" value="AAA"/>
    <property type="match status" value="1"/>
</dbReference>
<evidence type="ECO:0000256" key="11">
    <source>
        <dbReference type="RuleBase" id="RU364063"/>
    </source>
</evidence>
<evidence type="ECO:0000256" key="2">
    <source>
        <dbReference type="ARBA" id="ARBA00022679"/>
    </source>
</evidence>
<evidence type="ECO:0000256" key="8">
    <source>
        <dbReference type="ARBA" id="ARBA00022840"/>
    </source>
</evidence>
<evidence type="ECO:0000259" key="12">
    <source>
        <dbReference type="SMART" id="SM00382"/>
    </source>
</evidence>
<dbReference type="Pfam" id="PF12169">
    <property type="entry name" value="DNA_pol3_gamma3"/>
    <property type="match status" value="1"/>
</dbReference>
<comment type="similarity">
    <text evidence="1 11">Belongs to the DnaX/STICHEL family.</text>
</comment>
<comment type="caution">
    <text evidence="13">The sequence shown here is derived from an EMBL/GenBank/DDBJ whole genome shotgun (WGS) entry which is preliminary data.</text>
</comment>